<sequence>MSDWTLEHVADRFTDAAITAQRLPPVRVQGYANSWPAILRKPWENMGAEPVVKRLPPDPAAIDRMLETFRWVKWLTEDQRHLVWMRADGCPWKEVCAHFGMDRTTGWRRWKAALSTVAVRLNDPEERISFN</sequence>
<proteinExistence type="predicted"/>
<dbReference type="RefSeq" id="WP_011399397.1">
    <property type="nucleotide sequence ID" value="NC_007645.1"/>
</dbReference>
<dbReference type="HOGENOM" id="CLU_132099_0_0_6"/>
<accession>Q2SAI6</accession>
<dbReference type="EMBL" id="CP000155">
    <property type="protein sequence ID" value="ABC32338.1"/>
    <property type="molecule type" value="Genomic_DNA"/>
</dbReference>
<feature type="domain" description="DUF6362" evidence="1">
    <location>
        <begin position="21"/>
        <end position="117"/>
    </location>
</feature>
<gene>
    <name evidence="2" type="ordered locus">HCH_05683</name>
</gene>
<organism evidence="2 3">
    <name type="scientific">Hahella chejuensis (strain KCTC 2396)</name>
    <dbReference type="NCBI Taxonomy" id="349521"/>
    <lineage>
        <taxon>Bacteria</taxon>
        <taxon>Pseudomonadati</taxon>
        <taxon>Pseudomonadota</taxon>
        <taxon>Gammaproteobacteria</taxon>
        <taxon>Oceanospirillales</taxon>
        <taxon>Hahellaceae</taxon>
        <taxon>Hahella</taxon>
    </lineage>
</organism>
<dbReference type="STRING" id="349521.HCH_05683"/>
<name>Q2SAI6_HAHCH</name>
<dbReference type="Pfam" id="PF19889">
    <property type="entry name" value="DUF6362"/>
    <property type="match status" value="1"/>
</dbReference>
<protein>
    <recommendedName>
        <fullName evidence="1">DUF6362 domain-containing protein</fullName>
    </recommendedName>
</protein>
<keyword evidence="3" id="KW-1185">Reference proteome</keyword>
<dbReference type="KEGG" id="hch:HCH_05683"/>
<dbReference type="eggNOG" id="ENOG502ZC12">
    <property type="taxonomic scope" value="Bacteria"/>
</dbReference>
<dbReference type="Proteomes" id="UP000000238">
    <property type="component" value="Chromosome"/>
</dbReference>
<dbReference type="OrthoDB" id="5803293at2"/>
<evidence type="ECO:0000313" key="2">
    <source>
        <dbReference type="EMBL" id="ABC32338.1"/>
    </source>
</evidence>
<dbReference type="AlphaFoldDB" id="Q2SAI6"/>
<evidence type="ECO:0000259" key="1">
    <source>
        <dbReference type="Pfam" id="PF19889"/>
    </source>
</evidence>
<reference evidence="2 3" key="1">
    <citation type="journal article" date="2005" name="Nucleic Acids Res.">
        <title>Genomic blueprint of Hahella chejuensis, a marine microbe producing an algicidal agent.</title>
        <authorList>
            <person name="Jeong H."/>
            <person name="Yim J.H."/>
            <person name="Lee C."/>
            <person name="Choi S.-H."/>
            <person name="Park Y.K."/>
            <person name="Yoon S.H."/>
            <person name="Hur C.-G."/>
            <person name="Kang H.-Y."/>
            <person name="Kim D."/>
            <person name="Lee H.H."/>
            <person name="Park K.H."/>
            <person name="Park S.-H."/>
            <person name="Park H.-S."/>
            <person name="Lee H.K."/>
            <person name="Oh T.K."/>
            <person name="Kim J.F."/>
        </authorList>
    </citation>
    <scope>NUCLEOTIDE SEQUENCE [LARGE SCALE GENOMIC DNA]</scope>
    <source>
        <strain evidence="2 3">KCTC 2396</strain>
    </source>
</reference>
<evidence type="ECO:0000313" key="3">
    <source>
        <dbReference type="Proteomes" id="UP000000238"/>
    </source>
</evidence>
<dbReference type="InterPro" id="IPR045942">
    <property type="entry name" value="DUF6362"/>
</dbReference>